<dbReference type="AlphaFoldDB" id="A0A4Q7V3D8"/>
<gene>
    <name evidence="3" type="ORF">EV383_6084</name>
</gene>
<evidence type="ECO:0000256" key="2">
    <source>
        <dbReference type="SAM" id="Phobius"/>
    </source>
</evidence>
<dbReference type="EMBL" id="SHKL01000001">
    <property type="protein sequence ID" value="RZT89127.1"/>
    <property type="molecule type" value="Genomic_DNA"/>
</dbReference>
<dbReference type="Proteomes" id="UP000291591">
    <property type="component" value="Unassembled WGS sequence"/>
</dbReference>
<sequence length="202" mass="21034">MPIRSSRGRAGAYRSVWQWPLRSPVNLGISIVVLVLVVAGLVFVGGKLGGSAGNGGLLAAGEGPSESAQPSTGYAPPSTTPTPTALPPVTPLTPRELPLSAAPPEALAAARNWTAAWVNHPPGTTNERWTAGMRPFTTDEYLGVLAAVDPSNVPATAVTGPPKPTRVSPRSVECEVPTNTLKLSVLVVDTDAGWRVSRYDRV</sequence>
<name>A0A4Q7V3D8_PSEST</name>
<dbReference type="OrthoDB" id="3555448at2"/>
<evidence type="ECO:0000256" key="1">
    <source>
        <dbReference type="SAM" id="MobiDB-lite"/>
    </source>
</evidence>
<feature type="compositionally biased region" description="Pro residues" evidence="1">
    <location>
        <begin position="78"/>
        <end position="91"/>
    </location>
</feature>
<keyword evidence="4" id="KW-1185">Reference proteome</keyword>
<comment type="caution">
    <text evidence="3">The sequence shown here is derived from an EMBL/GenBank/DDBJ whole genome shotgun (WGS) entry which is preliminary data.</text>
</comment>
<keyword evidence="2" id="KW-0472">Membrane</keyword>
<keyword evidence="2" id="KW-0812">Transmembrane</keyword>
<evidence type="ECO:0000313" key="4">
    <source>
        <dbReference type="Proteomes" id="UP000291591"/>
    </source>
</evidence>
<evidence type="ECO:0000313" key="3">
    <source>
        <dbReference type="EMBL" id="RZT89127.1"/>
    </source>
</evidence>
<protein>
    <submittedName>
        <fullName evidence="3">Uncharacterized protein</fullName>
    </submittedName>
</protein>
<accession>A0A4Q7V3D8</accession>
<keyword evidence="2" id="KW-1133">Transmembrane helix</keyword>
<reference evidence="3 4" key="1">
    <citation type="submission" date="2019-02" db="EMBL/GenBank/DDBJ databases">
        <title>Sequencing the genomes of 1000 actinobacteria strains.</title>
        <authorList>
            <person name="Klenk H.-P."/>
        </authorList>
    </citation>
    <scope>NUCLEOTIDE SEQUENCE [LARGE SCALE GENOMIC DNA]</scope>
    <source>
        <strain evidence="3 4">DSM 45779</strain>
    </source>
</reference>
<dbReference type="RefSeq" id="WP_130293443.1">
    <property type="nucleotide sequence ID" value="NZ_SHKL01000001.1"/>
</dbReference>
<feature type="region of interest" description="Disordered" evidence="1">
    <location>
        <begin position="59"/>
        <end position="97"/>
    </location>
</feature>
<feature type="transmembrane region" description="Helical" evidence="2">
    <location>
        <begin position="25"/>
        <end position="44"/>
    </location>
</feature>
<proteinExistence type="predicted"/>
<organism evidence="3 4">
    <name type="scientific">Pseudonocardia sediminis</name>
    <dbReference type="NCBI Taxonomy" id="1397368"/>
    <lineage>
        <taxon>Bacteria</taxon>
        <taxon>Bacillati</taxon>
        <taxon>Actinomycetota</taxon>
        <taxon>Actinomycetes</taxon>
        <taxon>Pseudonocardiales</taxon>
        <taxon>Pseudonocardiaceae</taxon>
        <taxon>Pseudonocardia</taxon>
    </lineage>
</organism>